<dbReference type="RefSeq" id="WP_124764728.1">
    <property type="nucleotide sequence ID" value="NZ_JAFBDY010000008.1"/>
</dbReference>
<comment type="caution">
    <text evidence="8">The sequence shown here is derived from an EMBL/GenBank/DDBJ whole genome shotgun (WGS) entry which is preliminary data.</text>
</comment>
<protein>
    <submittedName>
        <fullName evidence="8">RDD family protein</fullName>
    </submittedName>
</protein>
<dbReference type="PANTHER" id="PTHR36115:SF9">
    <property type="entry name" value="LMO1584 PROTEIN"/>
    <property type="match status" value="1"/>
</dbReference>
<dbReference type="Proteomes" id="UP000274033">
    <property type="component" value="Unassembled WGS sequence"/>
</dbReference>
<dbReference type="AlphaFoldDB" id="A0A3N9UDU9"/>
<keyword evidence="2" id="KW-1003">Cell membrane</keyword>
<evidence type="ECO:0000256" key="2">
    <source>
        <dbReference type="ARBA" id="ARBA00022475"/>
    </source>
</evidence>
<dbReference type="PANTHER" id="PTHR36115">
    <property type="entry name" value="PROLINE-RICH ANTIGEN HOMOLOG-RELATED"/>
    <property type="match status" value="1"/>
</dbReference>
<evidence type="ECO:0000259" key="7">
    <source>
        <dbReference type="Pfam" id="PF06271"/>
    </source>
</evidence>
<evidence type="ECO:0000256" key="6">
    <source>
        <dbReference type="SAM" id="Phobius"/>
    </source>
</evidence>
<proteinExistence type="predicted"/>
<feature type="transmembrane region" description="Helical" evidence="6">
    <location>
        <begin position="115"/>
        <end position="134"/>
    </location>
</feature>
<evidence type="ECO:0000256" key="4">
    <source>
        <dbReference type="ARBA" id="ARBA00022989"/>
    </source>
</evidence>
<organism evidence="8 9">
    <name type="scientific">Lysinibacillus composti</name>
    <dbReference type="NCBI Taxonomy" id="720633"/>
    <lineage>
        <taxon>Bacteria</taxon>
        <taxon>Bacillati</taxon>
        <taxon>Bacillota</taxon>
        <taxon>Bacilli</taxon>
        <taxon>Bacillales</taxon>
        <taxon>Bacillaceae</taxon>
        <taxon>Lysinibacillus</taxon>
    </lineage>
</organism>
<keyword evidence="3 6" id="KW-0812">Transmembrane</keyword>
<dbReference type="InterPro" id="IPR051791">
    <property type="entry name" value="Pra-immunoreactive"/>
</dbReference>
<feature type="domain" description="RDD" evidence="7">
    <location>
        <begin position="14"/>
        <end position="147"/>
    </location>
</feature>
<keyword evidence="9" id="KW-1185">Reference proteome</keyword>
<feature type="transmembrane region" description="Helical" evidence="6">
    <location>
        <begin position="59"/>
        <end position="79"/>
    </location>
</feature>
<evidence type="ECO:0000256" key="1">
    <source>
        <dbReference type="ARBA" id="ARBA00004651"/>
    </source>
</evidence>
<keyword evidence="5 6" id="KW-0472">Membrane</keyword>
<dbReference type="EMBL" id="RRCT01000009">
    <property type="protein sequence ID" value="RQW74460.1"/>
    <property type="molecule type" value="Genomic_DNA"/>
</dbReference>
<dbReference type="Pfam" id="PF06271">
    <property type="entry name" value="RDD"/>
    <property type="match status" value="1"/>
</dbReference>
<evidence type="ECO:0000313" key="9">
    <source>
        <dbReference type="Proteomes" id="UP000274033"/>
    </source>
</evidence>
<comment type="subcellular location">
    <subcellularLocation>
        <location evidence="1">Cell membrane</location>
        <topology evidence="1">Multi-pass membrane protein</topology>
    </subcellularLocation>
</comment>
<evidence type="ECO:0000256" key="3">
    <source>
        <dbReference type="ARBA" id="ARBA00022692"/>
    </source>
</evidence>
<name>A0A3N9UDU9_9BACI</name>
<evidence type="ECO:0000313" key="8">
    <source>
        <dbReference type="EMBL" id="RQW74460.1"/>
    </source>
</evidence>
<feature type="transmembrane region" description="Helical" evidence="6">
    <location>
        <begin position="28"/>
        <end position="52"/>
    </location>
</feature>
<keyword evidence="4 6" id="KW-1133">Transmembrane helix</keyword>
<reference evidence="8 9" key="1">
    <citation type="journal article" date="2013" name="J. Microbiol.">
        <title>Lysinibacillus chungkukjangi sp. nov., isolated from Chungkukjang, Korean fermented soybean food.</title>
        <authorList>
            <person name="Kim S.J."/>
            <person name="Jang Y.H."/>
            <person name="Hamada M."/>
            <person name="Ahn J.H."/>
            <person name="Weon H.Y."/>
            <person name="Suzuki K."/>
            <person name="Whang K.S."/>
            <person name="Kwon S.W."/>
        </authorList>
    </citation>
    <scope>NUCLEOTIDE SEQUENCE [LARGE SCALE GENOMIC DNA]</scope>
    <source>
        <strain evidence="8 9">MCCC 1A12701</strain>
    </source>
</reference>
<dbReference type="GO" id="GO:0005886">
    <property type="term" value="C:plasma membrane"/>
    <property type="evidence" value="ECO:0007669"/>
    <property type="project" value="UniProtKB-SubCell"/>
</dbReference>
<evidence type="ECO:0000256" key="5">
    <source>
        <dbReference type="ARBA" id="ARBA00023136"/>
    </source>
</evidence>
<sequence length="165" mass="18286">MEHEIFLKDDVKFSGFWMRFLASLFDSIIVSIVSFIPAIIIGFIVGVFGAFVDNETVSIILGGFIYLTIVAANLCYYAGFHASKFQATPGKMLLSIKVVDIHGNRISFWRGVGRFFAILLSTFTLYIGFIMAGVHPQKRSLHDIVAGTYVINSNGIVAKETTYAE</sequence>
<gene>
    <name evidence="8" type="ORF">EBB45_11265</name>
</gene>
<accession>A0A3N9UDU9</accession>
<dbReference type="OrthoDB" id="9793824at2"/>
<dbReference type="InterPro" id="IPR010432">
    <property type="entry name" value="RDD"/>
</dbReference>